<feature type="transmembrane region" description="Helical" evidence="1">
    <location>
        <begin position="90"/>
        <end position="107"/>
    </location>
</feature>
<feature type="transmembrane region" description="Helical" evidence="1">
    <location>
        <begin position="12"/>
        <end position="29"/>
    </location>
</feature>
<evidence type="ECO:0000313" key="3">
    <source>
        <dbReference type="Proteomes" id="UP001067235"/>
    </source>
</evidence>
<feature type="transmembrane region" description="Helical" evidence="1">
    <location>
        <begin position="67"/>
        <end position="84"/>
    </location>
</feature>
<reference evidence="2" key="1">
    <citation type="submission" date="2022-12" db="EMBL/GenBank/DDBJ databases">
        <authorList>
            <person name="Krivoruchko A.V."/>
            <person name="Elkin A."/>
        </authorList>
    </citation>
    <scope>NUCLEOTIDE SEQUENCE</scope>
    <source>
        <strain evidence="2">IEGM 1388</strain>
    </source>
</reference>
<accession>A0ABT4MXV8</accession>
<evidence type="ECO:0000313" key="2">
    <source>
        <dbReference type="EMBL" id="MCZ4551834.1"/>
    </source>
</evidence>
<keyword evidence="1" id="KW-0472">Membrane</keyword>
<feature type="transmembrane region" description="Helical" evidence="1">
    <location>
        <begin position="44"/>
        <end position="62"/>
    </location>
</feature>
<dbReference type="Proteomes" id="UP001067235">
    <property type="component" value="Unassembled WGS sequence"/>
</dbReference>
<keyword evidence="1" id="KW-1133">Transmembrane helix</keyword>
<gene>
    <name evidence="2" type="ORF">O4213_17725</name>
</gene>
<evidence type="ECO:0000256" key="1">
    <source>
        <dbReference type="SAM" id="Phobius"/>
    </source>
</evidence>
<dbReference type="RefSeq" id="WP_301572731.1">
    <property type="nucleotide sequence ID" value="NZ_JAPWIE010000005.1"/>
</dbReference>
<protein>
    <submittedName>
        <fullName evidence="2">Uncharacterized protein</fullName>
    </submittedName>
</protein>
<feature type="transmembrane region" description="Helical" evidence="1">
    <location>
        <begin position="136"/>
        <end position="155"/>
    </location>
</feature>
<proteinExistence type="predicted"/>
<feature type="transmembrane region" description="Helical" evidence="1">
    <location>
        <begin position="205"/>
        <end position="223"/>
    </location>
</feature>
<name>A0ABT4MXV8_GORRU</name>
<feature type="transmembrane region" description="Helical" evidence="1">
    <location>
        <begin position="162"/>
        <end position="185"/>
    </location>
</feature>
<comment type="caution">
    <text evidence="2">The sequence shown here is derived from an EMBL/GenBank/DDBJ whole genome shotgun (WGS) entry which is preliminary data.</text>
</comment>
<keyword evidence="3" id="KW-1185">Reference proteome</keyword>
<sequence length="232" mass="24230">MIERSGTGRALALGVAIPVASVLLWWWFISTEVLADDADFGTTTWWFGILLLPLVIGGVLWLPGRDGLVLAAVLATVAAAATVPKWQGSWPVLVVFVVLIIGGIWTGRRMPHPLVAVGVLLVCTLVNISDQSFWKIIGIIAAFVVPAAGGHLVAACLPTTDVLSTVAVTSPVTLYAVTGITFGWVALGGSSVSGFDSYAPNTTELVLSMVTIVACAAAIVIVTRRRPAVDAE</sequence>
<organism evidence="2 3">
    <name type="scientific">Gordonia rubripertincta</name>
    <name type="common">Rhodococcus corallinus</name>
    <dbReference type="NCBI Taxonomy" id="36822"/>
    <lineage>
        <taxon>Bacteria</taxon>
        <taxon>Bacillati</taxon>
        <taxon>Actinomycetota</taxon>
        <taxon>Actinomycetes</taxon>
        <taxon>Mycobacteriales</taxon>
        <taxon>Gordoniaceae</taxon>
        <taxon>Gordonia</taxon>
    </lineage>
</organism>
<keyword evidence="1" id="KW-0812">Transmembrane</keyword>
<feature type="transmembrane region" description="Helical" evidence="1">
    <location>
        <begin position="114"/>
        <end position="130"/>
    </location>
</feature>
<dbReference type="EMBL" id="JAPWIE010000005">
    <property type="protein sequence ID" value="MCZ4551834.1"/>
    <property type="molecule type" value="Genomic_DNA"/>
</dbReference>